<protein>
    <submittedName>
        <fullName evidence="1">Uncharacterized protein</fullName>
    </submittedName>
</protein>
<feature type="non-terminal residue" evidence="1">
    <location>
        <position position="129"/>
    </location>
</feature>
<evidence type="ECO:0000313" key="2">
    <source>
        <dbReference type="Proteomes" id="UP001151699"/>
    </source>
</evidence>
<comment type="caution">
    <text evidence="1">The sequence shown here is derived from an EMBL/GenBank/DDBJ whole genome shotgun (WGS) entry which is preliminary data.</text>
</comment>
<evidence type="ECO:0000313" key="1">
    <source>
        <dbReference type="EMBL" id="KAJ6636212.1"/>
    </source>
</evidence>
<keyword evidence="2" id="KW-1185">Reference proteome</keyword>
<gene>
    <name evidence="1" type="ORF">Bhyg_14800</name>
</gene>
<dbReference type="AlphaFoldDB" id="A0A9Q0MQM7"/>
<feature type="non-terminal residue" evidence="1">
    <location>
        <position position="1"/>
    </location>
</feature>
<organism evidence="1 2">
    <name type="scientific">Pseudolycoriella hygida</name>
    <dbReference type="NCBI Taxonomy" id="35572"/>
    <lineage>
        <taxon>Eukaryota</taxon>
        <taxon>Metazoa</taxon>
        <taxon>Ecdysozoa</taxon>
        <taxon>Arthropoda</taxon>
        <taxon>Hexapoda</taxon>
        <taxon>Insecta</taxon>
        <taxon>Pterygota</taxon>
        <taxon>Neoptera</taxon>
        <taxon>Endopterygota</taxon>
        <taxon>Diptera</taxon>
        <taxon>Nematocera</taxon>
        <taxon>Sciaroidea</taxon>
        <taxon>Sciaridae</taxon>
        <taxon>Pseudolycoriella</taxon>
    </lineage>
</organism>
<dbReference type="Proteomes" id="UP001151699">
    <property type="component" value="Chromosome C"/>
</dbReference>
<dbReference type="OrthoDB" id="7765313at2759"/>
<accession>A0A9Q0MQM7</accession>
<dbReference type="EMBL" id="WJQU01000004">
    <property type="protein sequence ID" value="KAJ6636212.1"/>
    <property type="molecule type" value="Genomic_DNA"/>
</dbReference>
<reference evidence="1" key="1">
    <citation type="submission" date="2022-07" db="EMBL/GenBank/DDBJ databases">
        <authorList>
            <person name="Trinca V."/>
            <person name="Uliana J.V.C."/>
            <person name="Torres T.T."/>
            <person name="Ward R.J."/>
            <person name="Monesi N."/>
        </authorList>
    </citation>
    <scope>NUCLEOTIDE SEQUENCE</scope>
    <source>
        <strain evidence="1">HSMRA1968</strain>
        <tissue evidence="1">Whole embryos</tissue>
    </source>
</reference>
<proteinExistence type="predicted"/>
<name>A0A9Q0MQM7_9DIPT</name>
<sequence>GEVDPRDVEHTSVIEVPENEQTDNILLPDDARNDRQFSFSDVINLRMPNKQFLLLGDYNLKDSITWVVDSDGTCKASEVEGTIADSFIDFLSLTNLNQFNNVKNKNDRSLDLVLSNMDPTKLSGAVPVY</sequence>